<dbReference type="InterPro" id="IPR011063">
    <property type="entry name" value="TilS/TtcA_N"/>
</dbReference>
<dbReference type="SUPFAM" id="SSF56037">
    <property type="entry name" value="PheT/TilS domain"/>
    <property type="match status" value="1"/>
</dbReference>
<dbReference type="NCBIfam" id="TIGR02432">
    <property type="entry name" value="lysidine_TilS_N"/>
    <property type="match status" value="1"/>
</dbReference>
<dbReference type="GO" id="GO:0006400">
    <property type="term" value="P:tRNA modification"/>
    <property type="evidence" value="ECO:0007669"/>
    <property type="project" value="UniProtKB-UniRule"/>
</dbReference>
<dbReference type="InterPro" id="IPR014729">
    <property type="entry name" value="Rossmann-like_a/b/a_fold"/>
</dbReference>
<dbReference type="RefSeq" id="WP_123521624.1">
    <property type="nucleotide sequence ID" value="NZ_JBHLWF010000028.1"/>
</dbReference>
<evidence type="ECO:0000256" key="3">
    <source>
        <dbReference type="ARBA" id="ARBA00022598"/>
    </source>
</evidence>
<keyword evidence="11" id="KW-1185">Reference proteome</keyword>
<keyword evidence="4 8" id="KW-0819">tRNA processing</keyword>
<dbReference type="OrthoDB" id="9807403at2"/>
<evidence type="ECO:0000256" key="1">
    <source>
        <dbReference type="ARBA" id="ARBA00004496"/>
    </source>
</evidence>
<dbReference type="InterPro" id="IPR012094">
    <property type="entry name" value="tRNA_Ile_lys_synt"/>
</dbReference>
<comment type="similarity">
    <text evidence="8">Belongs to the tRNA(Ile)-lysidine synthase family.</text>
</comment>
<proteinExistence type="inferred from homology"/>
<dbReference type="Gene3D" id="1.20.59.20">
    <property type="match status" value="1"/>
</dbReference>
<dbReference type="EMBL" id="SMAF01000005">
    <property type="protein sequence ID" value="TCS99594.1"/>
    <property type="molecule type" value="Genomic_DNA"/>
</dbReference>
<dbReference type="InterPro" id="IPR015262">
    <property type="entry name" value="tRNA_Ile_lys_synt_subst-bd"/>
</dbReference>
<protein>
    <recommendedName>
        <fullName evidence="8">tRNA(Ile)-lysidine synthase</fullName>
        <ecNumber evidence="8">6.3.4.19</ecNumber>
    </recommendedName>
    <alternativeName>
        <fullName evidence="8">tRNA(Ile)-2-lysyl-cytidine synthase</fullName>
    </alternativeName>
    <alternativeName>
        <fullName evidence="8">tRNA(Ile)-lysidine synthetase</fullName>
    </alternativeName>
</protein>
<organism evidence="10 11">
    <name type="scientific">Pseudofulvimonas gallinarii</name>
    <dbReference type="NCBI Taxonomy" id="634155"/>
    <lineage>
        <taxon>Bacteria</taxon>
        <taxon>Pseudomonadati</taxon>
        <taxon>Pseudomonadota</taxon>
        <taxon>Gammaproteobacteria</taxon>
        <taxon>Lysobacterales</taxon>
        <taxon>Rhodanobacteraceae</taxon>
        <taxon>Pseudofulvimonas</taxon>
    </lineage>
</organism>
<dbReference type="NCBIfam" id="TIGR02433">
    <property type="entry name" value="lysidine_TilS_C"/>
    <property type="match status" value="1"/>
</dbReference>
<evidence type="ECO:0000313" key="11">
    <source>
        <dbReference type="Proteomes" id="UP000294599"/>
    </source>
</evidence>
<sequence length="435" mass="47919">MDILRDIAHALAGLPAGRLLVGFSGGMDSTVLLHALAALPEARARDLRAIHVDHGLQPDSRRWAEHCAGVCAGLGIPILVQRVQVTVEGEGPEGAARRARWQAFREQAGHDDIIVLAHHRDDQAETVLLRLLRGAGPTGLAAMRMWSERDDGLRVWRPLLATPRAGLERHARHAGLAWLDDPGNATGEYDRNHLRHDILPALRPRWPQVDAVLAQAAERMADAQALELAVAGQWLARATTLRPEVLALAPLSDAPRPQRWATLRLWLQRLGVPDTGAARLAQIDREVIGAAIDADPRLLLGTHVLRRFQGHLHLLQAGADSPLEYRIDWDGRGVLALPDGSRLALDPPPVQPLPLRVSSRRGGERLRVHEQGPRRELRLLFQELRVPTWERARWPVIWQAGEAVAFADVVLAGAFARQLEAQGMTLRFTPAGAPR</sequence>
<dbReference type="SUPFAM" id="SSF52402">
    <property type="entry name" value="Adenine nucleotide alpha hydrolases-like"/>
    <property type="match status" value="1"/>
</dbReference>
<comment type="domain">
    <text evidence="8">The N-terminal region contains the highly conserved SGGXDS motif, predicted to be a P-loop motif involved in ATP binding.</text>
</comment>
<dbReference type="PANTHER" id="PTHR43033">
    <property type="entry name" value="TRNA(ILE)-LYSIDINE SYNTHASE-RELATED"/>
    <property type="match status" value="1"/>
</dbReference>
<keyword evidence="5 8" id="KW-0547">Nucleotide-binding</keyword>
<dbReference type="GO" id="GO:0005737">
    <property type="term" value="C:cytoplasm"/>
    <property type="evidence" value="ECO:0007669"/>
    <property type="project" value="UniProtKB-SubCell"/>
</dbReference>
<evidence type="ECO:0000256" key="2">
    <source>
        <dbReference type="ARBA" id="ARBA00022490"/>
    </source>
</evidence>
<dbReference type="InterPro" id="IPR012795">
    <property type="entry name" value="tRNA_Ile_lys_synt_N"/>
</dbReference>
<dbReference type="GO" id="GO:0032267">
    <property type="term" value="F:tRNA(Ile)-lysidine synthase activity"/>
    <property type="evidence" value="ECO:0007669"/>
    <property type="project" value="UniProtKB-EC"/>
</dbReference>
<dbReference type="CDD" id="cd01992">
    <property type="entry name" value="TilS_N"/>
    <property type="match status" value="1"/>
</dbReference>
<gene>
    <name evidence="8" type="primary">tilS</name>
    <name evidence="10" type="ORF">EDC25_10526</name>
</gene>
<comment type="catalytic activity">
    <reaction evidence="7 8">
        <text>cytidine(34) in tRNA(Ile2) + L-lysine + ATP = lysidine(34) in tRNA(Ile2) + AMP + diphosphate + H(+)</text>
        <dbReference type="Rhea" id="RHEA:43744"/>
        <dbReference type="Rhea" id="RHEA-COMP:10625"/>
        <dbReference type="Rhea" id="RHEA-COMP:10670"/>
        <dbReference type="ChEBI" id="CHEBI:15378"/>
        <dbReference type="ChEBI" id="CHEBI:30616"/>
        <dbReference type="ChEBI" id="CHEBI:32551"/>
        <dbReference type="ChEBI" id="CHEBI:33019"/>
        <dbReference type="ChEBI" id="CHEBI:82748"/>
        <dbReference type="ChEBI" id="CHEBI:83665"/>
        <dbReference type="ChEBI" id="CHEBI:456215"/>
        <dbReference type="EC" id="6.3.4.19"/>
    </reaction>
</comment>
<comment type="function">
    <text evidence="8">Ligates lysine onto the cytidine present at position 34 of the AUA codon-specific tRNA(Ile) that contains the anticodon CAU, in an ATP-dependent manner. Cytidine is converted to lysidine, thus changing the amino acid specificity of the tRNA from methionine to isoleucine.</text>
</comment>
<dbReference type="SUPFAM" id="SSF82829">
    <property type="entry name" value="MesJ substrate recognition domain-like"/>
    <property type="match status" value="1"/>
</dbReference>
<dbReference type="InterPro" id="IPR012796">
    <property type="entry name" value="Lysidine-tRNA-synth_C"/>
</dbReference>
<dbReference type="AlphaFoldDB" id="A0A4R3LLX8"/>
<comment type="subcellular location">
    <subcellularLocation>
        <location evidence="1 8">Cytoplasm</location>
    </subcellularLocation>
</comment>
<keyword evidence="6 8" id="KW-0067">ATP-binding</keyword>
<feature type="binding site" evidence="8">
    <location>
        <begin position="24"/>
        <end position="29"/>
    </location>
    <ligand>
        <name>ATP</name>
        <dbReference type="ChEBI" id="CHEBI:30616"/>
    </ligand>
</feature>
<comment type="caution">
    <text evidence="10">The sequence shown here is derived from an EMBL/GenBank/DDBJ whole genome shotgun (WGS) entry which is preliminary data.</text>
</comment>
<evidence type="ECO:0000313" key="10">
    <source>
        <dbReference type="EMBL" id="TCS99594.1"/>
    </source>
</evidence>
<dbReference type="PANTHER" id="PTHR43033:SF1">
    <property type="entry name" value="TRNA(ILE)-LYSIDINE SYNTHASE-RELATED"/>
    <property type="match status" value="1"/>
</dbReference>
<evidence type="ECO:0000256" key="7">
    <source>
        <dbReference type="ARBA" id="ARBA00048539"/>
    </source>
</evidence>
<keyword evidence="3 8" id="KW-0436">Ligase</keyword>
<dbReference type="SMART" id="SM00977">
    <property type="entry name" value="TilS_C"/>
    <property type="match status" value="1"/>
</dbReference>
<dbReference type="EC" id="6.3.4.19" evidence="8"/>
<accession>A0A4R3LLX8</accession>
<dbReference type="Pfam" id="PF09179">
    <property type="entry name" value="TilS"/>
    <property type="match status" value="1"/>
</dbReference>
<keyword evidence="2 8" id="KW-0963">Cytoplasm</keyword>
<evidence type="ECO:0000256" key="6">
    <source>
        <dbReference type="ARBA" id="ARBA00022840"/>
    </source>
</evidence>
<evidence type="ECO:0000259" key="9">
    <source>
        <dbReference type="SMART" id="SM00977"/>
    </source>
</evidence>
<evidence type="ECO:0000256" key="5">
    <source>
        <dbReference type="ARBA" id="ARBA00022741"/>
    </source>
</evidence>
<name>A0A4R3LLX8_9GAMM</name>
<feature type="domain" description="Lysidine-tRNA(Ile) synthetase C-terminal" evidence="9">
    <location>
        <begin position="355"/>
        <end position="428"/>
    </location>
</feature>
<evidence type="ECO:0000256" key="8">
    <source>
        <dbReference type="HAMAP-Rule" id="MF_01161"/>
    </source>
</evidence>
<dbReference type="GO" id="GO:0005524">
    <property type="term" value="F:ATP binding"/>
    <property type="evidence" value="ECO:0007669"/>
    <property type="project" value="UniProtKB-UniRule"/>
</dbReference>
<dbReference type="Proteomes" id="UP000294599">
    <property type="component" value="Unassembled WGS sequence"/>
</dbReference>
<reference evidence="10 11" key="1">
    <citation type="submission" date="2019-03" db="EMBL/GenBank/DDBJ databases">
        <title>Genomic Encyclopedia of Type Strains, Phase IV (KMG-IV): sequencing the most valuable type-strain genomes for metagenomic binning, comparative biology and taxonomic classification.</title>
        <authorList>
            <person name="Goeker M."/>
        </authorList>
    </citation>
    <scope>NUCLEOTIDE SEQUENCE [LARGE SCALE GENOMIC DNA]</scope>
    <source>
        <strain evidence="10 11">DSM 21944</strain>
    </source>
</reference>
<dbReference type="Pfam" id="PF11734">
    <property type="entry name" value="TilS_C"/>
    <property type="match status" value="1"/>
</dbReference>
<evidence type="ECO:0000256" key="4">
    <source>
        <dbReference type="ARBA" id="ARBA00022694"/>
    </source>
</evidence>
<dbReference type="Gene3D" id="3.40.50.620">
    <property type="entry name" value="HUPs"/>
    <property type="match status" value="1"/>
</dbReference>
<dbReference type="Pfam" id="PF01171">
    <property type="entry name" value="ATP_bind_3"/>
    <property type="match status" value="1"/>
</dbReference>
<dbReference type="HAMAP" id="MF_01161">
    <property type="entry name" value="tRNA_Ile_lys_synt"/>
    <property type="match status" value="1"/>
</dbReference>